<dbReference type="GO" id="GO:0022904">
    <property type="term" value="P:respiratory electron transport chain"/>
    <property type="evidence" value="ECO:0007669"/>
    <property type="project" value="TreeGrafter"/>
</dbReference>
<accession>A0A974WR30</accession>
<dbReference type="AlphaFoldDB" id="A0A974WR30"/>
<proteinExistence type="inferred from homology"/>
<dbReference type="Proteomes" id="UP000663075">
    <property type="component" value="Chromosome"/>
</dbReference>
<evidence type="ECO:0000313" key="9">
    <source>
        <dbReference type="EMBL" id="QSF25244.1"/>
    </source>
</evidence>
<keyword evidence="6" id="KW-0813">Transport</keyword>
<feature type="transmembrane region" description="Helical" evidence="7">
    <location>
        <begin position="232"/>
        <end position="252"/>
    </location>
</feature>
<dbReference type="PANTHER" id="PTHR10422:SF18">
    <property type="entry name" value="CYTOCHROME C OXIDASE SUBUNIT 1"/>
    <property type="match status" value="1"/>
</dbReference>
<reference evidence="9" key="1">
    <citation type="submission" date="2017-11" db="EMBL/GenBank/DDBJ databases">
        <authorList>
            <person name="Jian Z."/>
        </authorList>
    </citation>
    <scope>NUCLEOTIDE SEQUENCE</scope>
    <source>
        <strain evidence="9">YC</strain>
    </source>
</reference>
<feature type="transmembrane region" description="Helical" evidence="7">
    <location>
        <begin position="6"/>
        <end position="31"/>
    </location>
</feature>
<protein>
    <recommendedName>
        <fullName evidence="8">Cytochrome oxidase subunit I profile domain-containing protein</fullName>
    </recommendedName>
</protein>
<keyword evidence="6" id="KW-0349">Heme</keyword>
<dbReference type="Gene3D" id="1.20.210.10">
    <property type="entry name" value="Cytochrome c oxidase-like, subunit I domain"/>
    <property type="match status" value="1"/>
</dbReference>
<keyword evidence="4 7" id="KW-1133">Transmembrane helix</keyword>
<keyword evidence="5 7" id="KW-0472">Membrane</keyword>
<keyword evidence="3 6" id="KW-0812">Transmembrane</keyword>
<evidence type="ECO:0000256" key="3">
    <source>
        <dbReference type="ARBA" id="ARBA00022692"/>
    </source>
</evidence>
<evidence type="ECO:0000256" key="7">
    <source>
        <dbReference type="SAM" id="Phobius"/>
    </source>
</evidence>
<dbReference type="PRINTS" id="PR01165">
    <property type="entry name" value="CYCOXIDASEI"/>
</dbReference>
<dbReference type="PROSITE" id="PS00077">
    <property type="entry name" value="COX1_CUB"/>
    <property type="match status" value="1"/>
</dbReference>
<dbReference type="EMBL" id="CP024850">
    <property type="protein sequence ID" value="QSF25244.1"/>
    <property type="molecule type" value="Genomic_DNA"/>
</dbReference>
<evidence type="ECO:0000256" key="1">
    <source>
        <dbReference type="ARBA" id="ARBA00004141"/>
    </source>
</evidence>
<keyword evidence="2 6" id="KW-0679">Respiratory chain</keyword>
<feature type="transmembrane region" description="Helical" evidence="7">
    <location>
        <begin position="119"/>
        <end position="144"/>
    </location>
</feature>
<keyword evidence="6" id="KW-0408">Iron</keyword>
<sequence length="298" mass="35607">MPIILWVILISSYLNIIILPVLIGLVTMLIFDKYFKTSFFNPVLNGDTILYQHIFWFFGHPEVYVIILPSFGIVSQIVSIFSKKKIFSYFSIIYALLIISTISLIVWGHHMYSLGSSFLLSSFFMYCTMLISIPTGIKIFNWFFTIWRGFIYFDTPFLFCLGFFYFFIIGGFSGIILSSIPLDLFYHGTYFVVAHFHFILVSSTIFSIYSFFYYWSPLLFNIKYNEFLSKLHFWFSFIFLNFSFFPMHFLGFKGMPRRYIDFPKIYLFYNKFISISSILFGFSQLYFFYYIFYPLICY</sequence>
<dbReference type="GO" id="GO:0016020">
    <property type="term" value="C:membrane"/>
    <property type="evidence" value="ECO:0007669"/>
    <property type="project" value="UniProtKB-SubCell"/>
</dbReference>
<feature type="transmembrane region" description="Helical" evidence="7">
    <location>
        <begin position="189"/>
        <end position="212"/>
    </location>
</feature>
<dbReference type="GO" id="GO:0020037">
    <property type="term" value="F:heme binding"/>
    <property type="evidence" value="ECO:0007669"/>
    <property type="project" value="InterPro"/>
</dbReference>
<gene>
    <name evidence="9" type="ORF">CU086_00125</name>
</gene>
<keyword evidence="6" id="KW-0479">Metal-binding</keyword>
<name>A0A974WR30_9PROT</name>
<organism evidence="9 10">
    <name type="scientific">Candidatus Nasuia deltocephalincola</name>
    <dbReference type="NCBI Taxonomy" id="1160784"/>
    <lineage>
        <taxon>Bacteria</taxon>
        <taxon>Pseudomonadati</taxon>
        <taxon>Pseudomonadota</taxon>
        <taxon>Betaproteobacteria</taxon>
        <taxon>Candidatus Nasuia</taxon>
    </lineage>
</organism>
<evidence type="ECO:0000256" key="4">
    <source>
        <dbReference type="ARBA" id="ARBA00022989"/>
    </source>
</evidence>
<evidence type="ECO:0000313" key="10">
    <source>
        <dbReference type="Proteomes" id="UP000663075"/>
    </source>
</evidence>
<evidence type="ECO:0000259" key="8">
    <source>
        <dbReference type="PROSITE" id="PS50855"/>
    </source>
</evidence>
<dbReference type="InterPro" id="IPR023616">
    <property type="entry name" value="Cyt_c_oxase-like_su1_dom"/>
</dbReference>
<evidence type="ECO:0000256" key="5">
    <source>
        <dbReference type="ARBA" id="ARBA00023136"/>
    </source>
</evidence>
<keyword evidence="10" id="KW-1185">Reference proteome</keyword>
<dbReference type="GO" id="GO:0015990">
    <property type="term" value="P:electron transport coupled proton transport"/>
    <property type="evidence" value="ECO:0007669"/>
    <property type="project" value="TreeGrafter"/>
</dbReference>
<keyword evidence="6" id="KW-0249">Electron transport</keyword>
<feature type="transmembrane region" description="Helical" evidence="7">
    <location>
        <begin position="272"/>
        <end position="292"/>
    </location>
</feature>
<dbReference type="InterPro" id="IPR036927">
    <property type="entry name" value="Cyt_c_oxase-like_su1_sf"/>
</dbReference>
<dbReference type="InterPro" id="IPR000883">
    <property type="entry name" value="Cyt_C_Oxase_1"/>
</dbReference>
<evidence type="ECO:0000256" key="2">
    <source>
        <dbReference type="ARBA" id="ARBA00022660"/>
    </source>
</evidence>
<comment type="similarity">
    <text evidence="6">Belongs to the heme-copper respiratory oxidase family.</text>
</comment>
<dbReference type="GO" id="GO:0004129">
    <property type="term" value="F:cytochrome-c oxidase activity"/>
    <property type="evidence" value="ECO:0007669"/>
    <property type="project" value="InterPro"/>
</dbReference>
<dbReference type="SUPFAM" id="SSF81442">
    <property type="entry name" value="Cytochrome c oxidase subunit I-like"/>
    <property type="match status" value="1"/>
</dbReference>
<dbReference type="PROSITE" id="PS50855">
    <property type="entry name" value="COX1"/>
    <property type="match status" value="1"/>
</dbReference>
<dbReference type="PANTHER" id="PTHR10422">
    <property type="entry name" value="CYTOCHROME C OXIDASE SUBUNIT 1"/>
    <property type="match status" value="1"/>
</dbReference>
<dbReference type="Pfam" id="PF00115">
    <property type="entry name" value="COX1"/>
    <property type="match status" value="1"/>
</dbReference>
<feature type="transmembrane region" description="Helical" evidence="7">
    <location>
        <begin position="156"/>
        <end position="177"/>
    </location>
</feature>
<comment type="subcellular location">
    <subcellularLocation>
        <location evidence="1">Membrane</location>
        <topology evidence="1">Multi-pass membrane protein</topology>
    </subcellularLocation>
</comment>
<feature type="transmembrane region" description="Helical" evidence="7">
    <location>
        <begin position="87"/>
        <end position="107"/>
    </location>
</feature>
<feature type="domain" description="Cytochrome oxidase subunit I profile" evidence="8">
    <location>
        <begin position="1"/>
        <end position="298"/>
    </location>
</feature>
<dbReference type="GO" id="GO:0009060">
    <property type="term" value="P:aerobic respiration"/>
    <property type="evidence" value="ECO:0007669"/>
    <property type="project" value="InterPro"/>
</dbReference>
<evidence type="ECO:0000256" key="6">
    <source>
        <dbReference type="RuleBase" id="RU000370"/>
    </source>
</evidence>
<dbReference type="InterPro" id="IPR023615">
    <property type="entry name" value="Cyt_c_Oxase_su1_BS"/>
</dbReference>